<dbReference type="Proteomes" id="UP000559256">
    <property type="component" value="Unassembled WGS sequence"/>
</dbReference>
<accession>A0A8H5GGK9</accession>
<keyword evidence="3" id="KW-1185">Reference proteome</keyword>
<evidence type="ECO:0000259" key="1">
    <source>
        <dbReference type="Pfam" id="PF02179"/>
    </source>
</evidence>
<dbReference type="GO" id="GO:0051087">
    <property type="term" value="F:protein-folding chaperone binding"/>
    <property type="evidence" value="ECO:0007669"/>
    <property type="project" value="InterPro"/>
</dbReference>
<dbReference type="Gene3D" id="1.20.58.120">
    <property type="entry name" value="BAG domain"/>
    <property type="match status" value="1"/>
</dbReference>
<evidence type="ECO:0000313" key="2">
    <source>
        <dbReference type="EMBL" id="KAF5364424.1"/>
    </source>
</evidence>
<reference evidence="2 3" key="1">
    <citation type="journal article" date="2020" name="ISME J.">
        <title>Uncovering the hidden diversity of litter-decomposition mechanisms in mushroom-forming fungi.</title>
        <authorList>
            <person name="Floudas D."/>
            <person name="Bentzer J."/>
            <person name="Ahren D."/>
            <person name="Johansson T."/>
            <person name="Persson P."/>
            <person name="Tunlid A."/>
        </authorList>
    </citation>
    <scope>NUCLEOTIDE SEQUENCE [LARGE SCALE GENOMIC DNA]</scope>
    <source>
        <strain evidence="2 3">CBS 291.85</strain>
    </source>
</reference>
<dbReference type="SUPFAM" id="SSF63491">
    <property type="entry name" value="BAG domain"/>
    <property type="match status" value="1"/>
</dbReference>
<sequence length="411" mass="46475">MSWLYRNPYYSNSNPPYSSDLYSGYYVHPSPYQQAQAEPVFRPPYHSPYDSSNLYYSSDPYSGYHPHPPSQIPEYDAPPERLDEAAPTFQTTPRVREAFEAIQSLQKEFASLKQFFVWPTKLDYQLGNGRVVSIPTSLETLSASEALSALESQDLDLTTIQQISKPELAHTPSNMPVREYAESLTKLILLLDGVESFREKKVIEKRKAVVRSVMDEVDRVEEFCSCKDLWVRCTALFDASPERLEEAAPTSQTILRIRYIQTFQDKLASLKQSFDWPTKLDYQLGNGRVVSIPTSLETLSASKPLSALKSQDLDLATIQRISMPKLAPTDSNTPVCEYANSLNLLLTELERVESYGEKKVREERSAAFRSVADEAARVEEFCKDLWVMWTALLQSNSATITKGASGSSRVL</sequence>
<dbReference type="AlphaFoldDB" id="A0A8H5GGK9"/>
<dbReference type="InterPro" id="IPR003103">
    <property type="entry name" value="BAG_domain"/>
</dbReference>
<proteinExistence type="predicted"/>
<protein>
    <recommendedName>
        <fullName evidence="1">BAG domain-containing protein</fullName>
    </recommendedName>
</protein>
<gene>
    <name evidence="2" type="ORF">D9758_010713</name>
</gene>
<organism evidence="2 3">
    <name type="scientific">Tetrapyrgos nigripes</name>
    <dbReference type="NCBI Taxonomy" id="182062"/>
    <lineage>
        <taxon>Eukaryota</taxon>
        <taxon>Fungi</taxon>
        <taxon>Dikarya</taxon>
        <taxon>Basidiomycota</taxon>
        <taxon>Agaricomycotina</taxon>
        <taxon>Agaricomycetes</taxon>
        <taxon>Agaricomycetidae</taxon>
        <taxon>Agaricales</taxon>
        <taxon>Marasmiineae</taxon>
        <taxon>Marasmiaceae</taxon>
        <taxon>Tetrapyrgos</taxon>
    </lineage>
</organism>
<name>A0A8H5GGK9_9AGAR</name>
<dbReference type="EMBL" id="JAACJM010000033">
    <property type="protein sequence ID" value="KAF5364424.1"/>
    <property type="molecule type" value="Genomic_DNA"/>
</dbReference>
<comment type="caution">
    <text evidence="2">The sequence shown here is derived from an EMBL/GenBank/DDBJ whole genome shotgun (WGS) entry which is preliminary data.</text>
</comment>
<dbReference type="InterPro" id="IPR036533">
    <property type="entry name" value="BAG_dom_sf"/>
</dbReference>
<dbReference type="Pfam" id="PF02179">
    <property type="entry name" value="BAG"/>
    <property type="match status" value="1"/>
</dbReference>
<evidence type="ECO:0000313" key="3">
    <source>
        <dbReference type="Proteomes" id="UP000559256"/>
    </source>
</evidence>
<dbReference type="OrthoDB" id="333905at2759"/>
<feature type="domain" description="BAG" evidence="1">
    <location>
        <begin position="180"/>
        <end position="222"/>
    </location>
</feature>